<dbReference type="EMBL" id="CP002656">
    <property type="protein sequence ID" value="AEB95607.1"/>
    <property type="molecule type" value="Genomic_DNA"/>
</dbReference>
<sequence>MKVKIKSVVNPIGWERLVVIPLTSSGKYVLGLNFFEDVEGGRQGRFVVVIDKFDELNDIKLVEGEKALVEAAEVRHDYNKISKVLRIEKFRLSSFIPLFFNVSVKSQIEGEDRGIMGYLNYINKFGIPDLKDIRNLIQLSVEEIL</sequence>
<dbReference type="GeneID" id="10493693"/>
<dbReference type="AlphaFoldDB" id="F4FZ37"/>
<dbReference type="KEGG" id="mcn:Mcup_1504"/>
<dbReference type="HOGENOM" id="CLU_1773284_0_0_2"/>
<proteinExistence type="predicted"/>
<dbReference type="RefSeq" id="WP_013738105.1">
    <property type="nucleotide sequence ID" value="NC_015435.1"/>
</dbReference>
<dbReference type="Proteomes" id="UP000007812">
    <property type="component" value="Chromosome"/>
</dbReference>
<reference evidence="1 2" key="1">
    <citation type="journal article" date="2011" name="J. Bacteriol.">
        <title>Complete genome sequence of Metallosphaera cuprina, a metal sulfide-oxidizing archaeon from a hot spring.</title>
        <authorList>
            <person name="Liu L.J."/>
            <person name="You X.Y."/>
            <person name="Zheng H."/>
            <person name="Wang S."/>
            <person name="Jiang C.Y."/>
            <person name="Liu S.J."/>
        </authorList>
    </citation>
    <scope>NUCLEOTIDE SEQUENCE [LARGE SCALE GENOMIC DNA]</scope>
    <source>
        <strain evidence="1 2">Ar-4</strain>
    </source>
</reference>
<accession>F4FZ37</accession>
<keyword evidence="2" id="KW-1185">Reference proteome</keyword>
<dbReference type="OrthoDB" id="35434at2157"/>
<protein>
    <submittedName>
        <fullName evidence="1">Uncharacterized protein</fullName>
    </submittedName>
</protein>
<evidence type="ECO:0000313" key="1">
    <source>
        <dbReference type="EMBL" id="AEB95607.1"/>
    </source>
</evidence>
<evidence type="ECO:0000313" key="2">
    <source>
        <dbReference type="Proteomes" id="UP000007812"/>
    </source>
</evidence>
<name>F4FZ37_METCR</name>
<dbReference type="PATRIC" id="fig|1006006.8.peg.1500"/>
<gene>
    <name evidence="1" type="ordered locus">Mcup_1504</name>
</gene>
<organism evidence="1 2">
    <name type="scientific">Metallosphaera cuprina (strain Ar-4)</name>
    <dbReference type="NCBI Taxonomy" id="1006006"/>
    <lineage>
        <taxon>Archaea</taxon>
        <taxon>Thermoproteota</taxon>
        <taxon>Thermoprotei</taxon>
        <taxon>Sulfolobales</taxon>
        <taxon>Sulfolobaceae</taxon>
        <taxon>Metallosphaera</taxon>
    </lineage>
</organism>
<dbReference type="eggNOG" id="arCOG05929">
    <property type="taxonomic scope" value="Archaea"/>
</dbReference>